<comment type="caution">
    <text evidence="2">The sequence shown here is derived from an EMBL/GenBank/DDBJ whole genome shotgun (WGS) entry which is preliminary data.</text>
</comment>
<feature type="compositionally biased region" description="Polar residues" evidence="1">
    <location>
        <begin position="591"/>
        <end position="606"/>
    </location>
</feature>
<dbReference type="OrthoDB" id="2744437at2759"/>
<dbReference type="Proteomes" id="UP000703269">
    <property type="component" value="Unassembled WGS sequence"/>
</dbReference>
<organism evidence="2 3">
    <name type="scientific">Phanerochaete sordida</name>
    <dbReference type="NCBI Taxonomy" id="48140"/>
    <lineage>
        <taxon>Eukaryota</taxon>
        <taxon>Fungi</taxon>
        <taxon>Dikarya</taxon>
        <taxon>Basidiomycota</taxon>
        <taxon>Agaricomycotina</taxon>
        <taxon>Agaricomycetes</taxon>
        <taxon>Polyporales</taxon>
        <taxon>Phanerochaetaceae</taxon>
        <taxon>Phanerochaete</taxon>
    </lineage>
</organism>
<gene>
    <name evidence="2" type="ORF">PsYK624_053360</name>
</gene>
<reference evidence="2 3" key="1">
    <citation type="submission" date="2021-08" db="EMBL/GenBank/DDBJ databases">
        <title>Draft Genome Sequence of Phanerochaete sordida strain YK-624.</title>
        <authorList>
            <person name="Mori T."/>
            <person name="Dohra H."/>
            <person name="Suzuki T."/>
            <person name="Kawagishi H."/>
            <person name="Hirai H."/>
        </authorList>
    </citation>
    <scope>NUCLEOTIDE SEQUENCE [LARGE SCALE GENOMIC DNA]</scope>
    <source>
        <strain evidence="2 3">YK-624</strain>
    </source>
</reference>
<evidence type="ECO:0000313" key="3">
    <source>
        <dbReference type="Proteomes" id="UP000703269"/>
    </source>
</evidence>
<dbReference type="EMBL" id="BPQB01000012">
    <property type="protein sequence ID" value="GJE89240.1"/>
    <property type="molecule type" value="Genomic_DNA"/>
</dbReference>
<keyword evidence="3" id="KW-1185">Reference proteome</keyword>
<feature type="region of interest" description="Disordered" evidence="1">
    <location>
        <begin position="1"/>
        <end position="20"/>
    </location>
</feature>
<evidence type="ECO:0008006" key="4">
    <source>
        <dbReference type="Google" id="ProtNLM"/>
    </source>
</evidence>
<name>A0A9P3G7H9_9APHY</name>
<evidence type="ECO:0000313" key="2">
    <source>
        <dbReference type="EMBL" id="GJE89240.1"/>
    </source>
</evidence>
<feature type="region of interest" description="Disordered" evidence="1">
    <location>
        <begin position="591"/>
        <end position="619"/>
    </location>
</feature>
<protein>
    <recommendedName>
        <fullName evidence="4">F-box domain-containing protein</fullName>
    </recommendedName>
</protein>
<sequence>MAVLVPPSPDTAITRTPRHARTGSAVVRRWVSFTVGKQREARSAHNAELPIARLPGEVLAEIFTWHIVDVCTTTEDHSYDSLRAAKRQAVDLPRYRPAPYSWLYIRHICRAWRQIALTYQELSTHICLSIPSCVKELLGRSGALPLHVYDPSPHYMGTHERRVRKCYELILRHASRILRGTLLAPNGAIEFMPPGAGCDVGPGTLLDVTALLRPPSHLFTIRPFLHLPMASTGQVEASPASSTLQALHVRRFKLIGHSLYDRVPEDFAEELRHFRNLEELVLGDVVGGDIPSWTHFTHQDIPAIHGEQGITLPRLRSIRLTARSAGAGLYFLSRIDHPPSTALDIAFTDLKPPLHSDCHCIESMICWTIRGLTCNDTTPIQSLHLSVCHDRRGLDLRLWKAYQPLAALRTPSRAAQPSLRFSLKACSNTAPAFTSLVQRLPLDSVRSAVLVDRAAGEEVVGWEALLSALPALEELALDYHVLASPGAPHHTLEPRDAHALCPALRTLDVLETAGAAAYESQCVKAGLCPAVTLAHVGRGLVARGVPGAGMRVGAAAVDYVREVDFGDSDAESFVGVCVDGPSGNVYTSQWLPGTPAPATQQASGSSIGRFMSRRGRHGP</sequence>
<accession>A0A9P3G7H9</accession>
<proteinExistence type="predicted"/>
<dbReference type="AlphaFoldDB" id="A0A9P3G7H9"/>
<evidence type="ECO:0000256" key="1">
    <source>
        <dbReference type="SAM" id="MobiDB-lite"/>
    </source>
</evidence>